<feature type="transmembrane region" description="Helical" evidence="7">
    <location>
        <begin position="145"/>
        <end position="165"/>
    </location>
</feature>
<dbReference type="OrthoDB" id="9775268at2"/>
<evidence type="ECO:0000256" key="1">
    <source>
        <dbReference type="ARBA" id="ARBA00004651"/>
    </source>
</evidence>
<feature type="transmembrane region" description="Helical" evidence="7">
    <location>
        <begin position="76"/>
        <end position="96"/>
    </location>
</feature>
<dbReference type="PROSITE" id="PS50850">
    <property type="entry name" value="MFS"/>
    <property type="match status" value="1"/>
</dbReference>
<dbReference type="EMBL" id="AFNU02000001">
    <property type="protein sequence ID" value="ERJ13886.1"/>
    <property type="molecule type" value="Genomic_DNA"/>
</dbReference>
<dbReference type="InterPro" id="IPR020846">
    <property type="entry name" value="MFS_dom"/>
</dbReference>
<dbReference type="FunCoup" id="U2EH21">
    <property type="interactions" value="113"/>
</dbReference>
<dbReference type="eggNOG" id="COG0477">
    <property type="taxonomic scope" value="Bacteria"/>
</dbReference>
<feature type="transmembrane region" description="Helical" evidence="7">
    <location>
        <begin position="12"/>
        <end position="38"/>
    </location>
</feature>
<organism evidence="9 10">
    <name type="scientific">Haloplasma contractile SSD-17B</name>
    <dbReference type="NCBI Taxonomy" id="1033810"/>
    <lineage>
        <taxon>Bacteria</taxon>
        <taxon>Bacillati</taxon>
        <taxon>Mycoplasmatota</taxon>
        <taxon>Mollicutes</taxon>
        <taxon>Haloplasmatales</taxon>
        <taxon>Haloplasmataceae</taxon>
        <taxon>Haloplasma</taxon>
    </lineage>
</organism>
<keyword evidence="5 7" id="KW-1133">Transmembrane helix</keyword>
<dbReference type="InterPro" id="IPR036259">
    <property type="entry name" value="MFS_trans_sf"/>
</dbReference>
<protein>
    <submittedName>
        <fullName evidence="9">Tetracycline resistance determinant tetV protein</fullName>
    </submittedName>
</protein>
<evidence type="ECO:0000313" key="9">
    <source>
        <dbReference type="EMBL" id="ERJ13886.1"/>
    </source>
</evidence>
<feature type="transmembrane region" description="Helical" evidence="7">
    <location>
        <begin position="177"/>
        <end position="196"/>
    </location>
</feature>
<dbReference type="CDD" id="cd06173">
    <property type="entry name" value="MFS_MefA_like"/>
    <property type="match status" value="1"/>
</dbReference>
<dbReference type="GO" id="GO:0022857">
    <property type="term" value="F:transmembrane transporter activity"/>
    <property type="evidence" value="ECO:0007669"/>
    <property type="project" value="InterPro"/>
</dbReference>
<dbReference type="InterPro" id="IPR011701">
    <property type="entry name" value="MFS"/>
</dbReference>
<proteinExistence type="predicted"/>
<evidence type="ECO:0000256" key="7">
    <source>
        <dbReference type="SAM" id="Phobius"/>
    </source>
</evidence>
<keyword evidence="4 7" id="KW-0812">Transmembrane</keyword>
<evidence type="ECO:0000313" key="10">
    <source>
        <dbReference type="Proteomes" id="UP000005707"/>
    </source>
</evidence>
<accession>U2EH21</accession>
<feature type="transmembrane region" description="Helical" evidence="7">
    <location>
        <begin position="312"/>
        <end position="333"/>
    </location>
</feature>
<feature type="transmembrane region" description="Helical" evidence="7">
    <location>
        <begin position="102"/>
        <end position="124"/>
    </location>
</feature>
<evidence type="ECO:0000256" key="5">
    <source>
        <dbReference type="ARBA" id="ARBA00022989"/>
    </source>
</evidence>
<dbReference type="Pfam" id="PF07690">
    <property type="entry name" value="MFS_1"/>
    <property type="match status" value="1"/>
</dbReference>
<evidence type="ECO:0000256" key="6">
    <source>
        <dbReference type="ARBA" id="ARBA00023136"/>
    </source>
</evidence>
<dbReference type="Proteomes" id="UP000005707">
    <property type="component" value="Unassembled WGS sequence"/>
</dbReference>
<feature type="transmembrane region" description="Helical" evidence="7">
    <location>
        <begin position="345"/>
        <end position="369"/>
    </location>
</feature>
<comment type="caution">
    <text evidence="9">The sequence shown here is derived from an EMBL/GenBank/DDBJ whole genome shotgun (WGS) entry which is preliminary data.</text>
</comment>
<keyword evidence="6 7" id="KW-0472">Membrane</keyword>
<reference evidence="9 10" key="2">
    <citation type="journal article" date="2013" name="PLoS ONE">
        <title>INDIGO - INtegrated Data Warehouse of MIcrobial GenOmes with Examples from the Red Sea Extremophiles.</title>
        <authorList>
            <person name="Alam I."/>
            <person name="Antunes A."/>
            <person name="Kamau A.A."/>
            <person name="Ba Alawi W."/>
            <person name="Kalkatawi M."/>
            <person name="Stingl U."/>
            <person name="Bajic V.B."/>
        </authorList>
    </citation>
    <scope>NUCLEOTIDE SEQUENCE [LARGE SCALE GENOMIC DNA]</scope>
    <source>
        <strain evidence="9 10">SSD-17B</strain>
    </source>
</reference>
<sequence>MMKRINKEFKNLSLFSLGKLVSVFGSLIYSFAMSLYILKVTGDGLSFATNLVIGILPIVIISPFAGVLADRLNRKLIVIIMDVLSGILLIGLYVYINQNGLYILTIYITTFILTVFGVIFNICLESAKPEIVTKKRLMTINSISKIIGSTSSILAPIMGGVIYALVEKNVFDIEIFIMINGLSFLFSAFSELFIDFDINNSKAIKKLEETEKIDDMETKVEHEDNHSFLSNIVDGFNYLKNHSQLKSLISFFIIINFFTGLALLVPLPYIINEVLALDATYFGIIQGAFPVGMILGALVVKKVSDHIPYDQLLSRMILLSSFIMMLIGVPLLVPMLFPTGIYYLVFYSLVMILFGIIVAFVDIPIMYLLQSLVDDNYRGRVMSLAMSLAKITSPLALLLSGILINNVSPWILPILGGGLQLLFCVYRIIMSKKQYLHTQNLKASA</sequence>
<feature type="transmembrane region" description="Helical" evidence="7">
    <location>
        <begin position="381"/>
        <end position="404"/>
    </location>
</feature>
<dbReference type="SUPFAM" id="SSF103473">
    <property type="entry name" value="MFS general substrate transporter"/>
    <property type="match status" value="1"/>
</dbReference>
<reference evidence="9 10" key="1">
    <citation type="journal article" date="2011" name="J. Bacteriol.">
        <title>Genome sequence of Haloplasma contractile, an unusual contractile bacterium from a deep-sea anoxic brine lake.</title>
        <authorList>
            <person name="Antunes A."/>
            <person name="Alam I."/>
            <person name="El Dorry H."/>
            <person name="Siam R."/>
            <person name="Robertson A."/>
            <person name="Bajic V.B."/>
            <person name="Stingl U."/>
        </authorList>
    </citation>
    <scope>NUCLEOTIDE SEQUENCE [LARGE SCALE GENOMIC DNA]</scope>
    <source>
        <strain evidence="9 10">SSD-17B</strain>
    </source>
</reference>
<dbReference type="PANTHER" id="PTHR43266:SF9">
    <property type="entry name" value="PERMEASE, MAJOR FACILITATOR SUPERFAMILY-RELATED"/>
    <property type="match status" value="1"/>
</dbReference>
<name>U2EH21_9MOLU</name>
<feature type="transmembrane region" description="Helical" evidence="7">
    <location>
        <begin position="44"/>
        <end position="69"/>
    </location>
</feature>
<dbReference type="InParanoid" id="U2EH21"/>
<keyword evidence="3" id="KW-1003">Cell membrane</keyword>
<keyword evidence="10" id="KW-1185">Reference proteome</keyword>
<dbReference type="RefSeq" id="WP_008826007.1">
    <property type="nucleotide sequence ID" value="NZ_AFNU02000001.1"/>
</dbReference>
<dbReference type="PANTHER" id="PTHR43266">
    <property type="entry name" value="MACROLIDE-EFFLUX PROTEIN"/>
    <property type="match status" value="1"/>
</dbReference>
<evidence type="ECO:0000256" key="3">
    <source>
        <dbReference type="ARBA" id="ARBA00022475"/>
    </source>
</evidence>
<feature type="transmembrane region" description="Helical" evidence="7">
    <location>
        <begin position="281"/>
        <end position="300"/>
    </location>
</feature>
<keyword evidence="2" id="KW-0813">Transport</keyword>
<evidence type="ECO:0000256" key="2">
    <source>
        <dbReference type="ARBA" id="ARBA00022448"/>
    </source>
</evidence>
<evidence type="ECO:0000259" key="8">
    <source>
        <dbReference type="PROSITE" id="PS50850"/>
    </source>
</evidence>
<gene>
    <name evidence="9" type="ORF">HLPCO_000552</name>
</gene>
<comment type="subcellular location">
    <subcellularLocation>
        <location evidence="1">Cell membrane</location>
        <topology evidence="1">Multi-pass membrane protein</topology>
    </subcellularLocation>
</comment>
<feature type="domain" description="Major facilitator superfamily (MFS) profile" evidence="8">
    <location>
        <begin position="245"/>
        <end position="445"/>
    </location>
</feature>
<evidence type="ECO:0000256" key="4">
    <source>
        <dbReference type="ARBA" id="ARBA00022692"/>
    </source>
</evidence>
<dbReference type="GO" id="GO:0005886">
    <property type="term" value="C:plasma membrane"/>
    <property type="evidence" value="ECO:0007669"/>
    <property type="project" value="UniProtKB-SubCell"/>
</dbReference>
<feature type="transmembrane region" description="Helical" evidence="7">
    <location>
        <begin position="410"/>
        <end position="429"/>
    </location>
</feature>
<dbReference type="STRING" id="1033810.HLPCO_000552"/>
<dbReference type="AlphaFoldDB" id="U2EH21"/>
<dbReference type="Gene3D" id="1.20.1250.20">
    <property type="entry name" value="MFS general substrate transporter like domains"/>
    <property type="match status" value="1"/>
</dbReference>
<feature type="transmembrane region" description="Helical" evidence="7">
    <location>
        <begin position="248"/>
        <end position="269"/>
    </location>
</feature>